<dbReference type="Pfam" id="PF02311">
    <property type="entry name" value="AraC_binding"/>
    <property type="match status" value="1"/>
</dbReference>
<proteinExistence type="predicted"/>
<dbReference type="GO" id="GO:0043565">
    <property type="term" value="F:sequence-specific DNA binding"/>
    <property type="evidence" value="ECO:0007669"/>
    <property type="project" value="InterPro"/>
</dbReference>
<dbReference type="SUPFAM" id="SSF46689">
    <property type="entry name" value="Homeodomain-like"/>
    <property type="match status" value="1"/>
</dbReference>
<dbReference type="GO" id="GO:0003700">
    <property type="term" value="F:DNA-binding transcription factor activity"/>
    <property type="evidence" value="ECO:0007669"/>
    <property type="project" value="InterPro"/>
</dbReference>
<evidence type="ECO:0000256" key="3">
    <source>
        <dbReference type="ARBA" id="ARBA00023163"/>
    </source>
</evidence>
<dbReference type="Pfam" id="PF12833">
    <property type="entry name" value="HTH_18"/>
    <property type="match status" value="1"/>
</dbReference>
<dbReference type="Proteomes" id="UP000199041">
    <property type="component" value="Unassembled WGS sequence"/>
</dbReference>
<dbReference type="STRING" id="551991.SAMN05192529_12814"/>
<keyword evidence="6" id="KW-1185">Reference proteome</keyword>
<dbReference type="SMART" id="SM00342">
    <property type="entry name" value="HTH_ARAC"/>
    <property type="match status" value="1"/>
</dbReference>
<gene>
    <name evidence="5" type="ORF">SAMN05192529_12814</name>
</gene>
<evidence type="ECO:0000313" key="6">
    <source>
        <dbReference type="Proteomes" id="UP000199041"/>
    </source>
</evidence>
<feature type="domain" description="HTH araC/xylS-type" evidence="4">
    <location>
        <begin position="166"/>
        <end position="264"/>
    </location>
</feature>
<keyword evidence="3" id="KW-0804">Transcription</keyword>
<protein>
    <submittedName>
        <fullName evidence="5">AraC-type DNA-binding protein</fullName>
    </submittedName>
</protein>
<name>A0A1H4C6L8_9BACT</name>
<evidence type="ECO:0000256" key="1">
    <source>
        <dbReference type="ARBA" id="ARBA00023015"/>
    </source>
</evidence>
<dbReference type="EMBL" id="FNQY01000028">
    <property type="protein sequence ID" value="SEA56018.1"/>
    <property type="molecule type" value="Genomic_DNA"/>
</dbReference>
<dbReference type="PANTHER" id="PTHR43280">
    <property type="entry name" value="ARAC-FAMILY TRANSCRIPTIONAL REGULATOR"/>
    <property type="match status" value="1"/>
</dbReference>
<accession>A0A1H4C6L8</accession>
<reference evidence="5 6" key="1">
    <citation type="submission" date="2016-10" db="EMBL/GenBank/DDBJ databases">
        <authorList>
            <person name="de Groot N.N."/>
        </authorList>
    </citation>
    <scope>NUCLEOTIDE SEQUENCE [LARGE SCALE GENOMIC DNA]</scope>
    <source>
        <strain evidence="5 6">Vu-144</strain>
    </source>
</reference>
<organism evidence="5 6">
    <name type="scientific">Arachidicoccus rhizosphaerae</name>
    <dbReference type="NCBI Taxonomy" id="551991"/>
    <lineage>
        <taxon>Bacteria</taxon>
        <taxon>Pseudomonadati</taxon>
        <taxon>Bacteroidota</taxon>
        <taxon>Chitinophagia</taxon>
        <taxon>Chitinophagales</taxon>
        <taxon>Chitinophagaceae</taxon>
        <taxon>Arachidicoccus</taxon>
    </lineage>
</organism>
<evidence type="ECO:0000256" key="2">
    <source>
        <dbReference type="ARBA" id="ARBA00023125"/>
    </source>
</evidence>
<keyword evidence="2 5" id="KW-0238">DNA-binding</keyword>
<keyword evidence="1" id="KW-0805">Transcription regulation</keyword>
<dbReference type="InterPro" id="IPR009057">
    <property type="entry name" value="Homeodomain-like_sf"/>
</dbReference>
<evidence type="ECO:0000259" key="4">
    <source>
        <dbReference type="PROSITE" id="PS01124"/>
    </source>
</evidence>
<dbReference type="InterPro" id="IPR003313">
    <property type="entry name" value="AraC-bd"/>
</dbReference>
<dbReference type="Gene3D" id="1.10.10.60">
    <property type="entry name" value="Homeodomain-like"/>
    <property type="match status" value="1"/>
</dbReference>
<dbReference type="PROSITE" id="PS01124">
    <property type="entry name" value="HTH_ARAC_FAMILY_2"/>
    <property type="match status" value="1"/>
</dbReference>
<sequence>MMVMRFNNDELTGQDIIFEAHRDTHALFNFATSGKCSFLLDFKKHQLEGPVLLMIFPGQVHQIEHCTEVSGYSIGFDPLLMNPELTKTLECIFKEPLPLEAGTPFYKELCQLLDLLYTMFEKASGSEQTAAFQSLLISLLQWTAGQLKPCCSCQSQISDRARKIEADFKSLLQEHYIKHKRPSFYSEKLNISTTHLGDTLKSLTGRSITQHIQELSFLDAKRYLYNTDLSIKEICFLVGYDDPVHFGKLFKKHCQLTPVEFRKQIRE</sequence>
<evidence type="ECO:0000313" key="5">
    <source>
        <dbReference type="EMBL" id="SEA56018.1"/>
    </source>
</evidence>
<dbReference type="InterPro" id="IPR018060">
    <property type="entry name" value="HTH_AraC"/>
</dbReference>
<dbReference type="PANTHER" id="PTHR43280:SF32">
    <property type="entry name" value="TRANSCRIPTIONAL REGULATORY PROTEIN"/>
    <property type="match status" value="1"/>
</dbReference>
<dbReference type="InterPro" id="IPR037923">
    <property type="entry name" value="HTH-like"/>
</dbReference>
<dbReference type="AlphaFoldDB" id="A0A1H4C6L8"/>
<dbReference type="SUPFAM" id="SSF51215">
    <property type="entry name" value="Regulatory protein AraC"/>
    <property type="match status" value="1"/>
</dbReference>